<dbReference type="SUPFAM" id="SSF82185">
    <property type="entry name" value="Histone H3 K4-specific methyltransferase SET7/9 N-terminal domain"/>
    <property type="match status" value="1"/>
</dbReference>
<feature type="chain" id="PRO_5018104133" description="Toxin-antitoxin system YwqK family antitoxin" evidence="1">
    <location>
        <begin position="23"/>
        <end position="183"/>
    </location>
</feature>
<evidence type="ECO:0000313" key="3">
    <source>
        <dbReference type="Proteomes" id="UP000272412"/>
    </source>
</evidence>
<dbReference type="Gene3D" id="3.90.930.1">
    <property type="match status" value="1"/>
</dbReference>
<evidence type="ECO:0000313" key="2">
    <source>
        <dbReference type="EMBL" id="RPD85575.1"/>
    </source>
</evidence>
<dbReference type="EMBL" id="RPFL01000027">
    <property type="protein sequence ID" value="RPD85575.1"/>
    <property type="molecule type" value="Genomic_DNA"/>
</dbReference>
<feature type="signal peptide" evidence="1">
    <location>
        <begin position="1"/>
        <end position="22"/>
    </location>
</feature>
<comment type="caution">
    <text evidence="2">The sequence shown here is derived from an EMBL/GenBank/DDBJ whole genome shotgun (WGS) entry which is preliminary data.</text>
</comment>
<organism evidence="2 3">
    <name type="scientific">Neisseria weixii</name>
    <dbReference type="NCBI Taxonomy" id="1853276"/>
    <lineage>
        <taxon>Bacteria</taxon>
        <taxon>Pseudomonadati</taxon>
        <taxon>Pseudomonadota</taxon>
        <taxon>Betaproteobacteria</taxon>
        <taxon>Neisseriales</taxon>
        <taxon>Neisseriaceae</taxon>
        <taxon>Neisseria</taxon>
    </lineage>
</organism>
<accession>A0A3N4MR59</accession>
<gene>
    <name evidence="2" type="ORF">EGK74_09595</name>
</gene>
<name>A0A3N4MR59_9NEIS</name>
<evidence type="ECO:0008006" key="4">
    <source>
        <dbReference type="Google" id="ProtNLM"/>
    </source>
</evidence>
<evidence type="ECO:0000256" key="1">
    <source>
        <dbReference type="SAM" id="SignalP"/>
    </source>
</evidence>
<keyword evidence="3" id="KW-1185">Reference proteome</keyword>
<dbReference type="AlphaFoldDB" id="A0A3N4MR59"/>
<protein>
    <recommendedName>
        <fullName evidence="4">Toxin-antitoxin system YwqK family antitoxin</fullName>
    </recommendedName>
</protein>
<dbReference type="Proteomes" id="UP000272412">
    <property type="component" value="Unassembled WGS sequence"/>
</dbReference>
<keyword evidence="1" id="KW-0732">Signal</keyword>
<reference evidence="2 3" key="1">
    <citation type="submission" date="2018-11" db="EMBL/GenBank/DDBJ databases">
        <title>Neisseria weixii sp. nov. isolated from the rectal contents of plateau pika (Ochotona cruzoniae).</title>
        <authorList>
            <person name="Zhang G."/>
        </authorList>
    </citation>
    <scope>NUCLEOTIDE SEQUENCE [LARGE SCALE GENOMIC DNA]</scope>
    <source>
        <strain evidence="2 3">10009</strain>
    </source>
</reference>
<sequence>MKKLTIALTATAALLLNGCFFVQQIHDKVYEDCFMHPEAFKLIPQSHQQQIAKKCGWQPALKQPAKPSRLVNTTRLCNEIVPAPPTQNKTNGVITQKLDLPQNLTLKYNIVNGKVPELKIFYPSGVTETHTRFANGKAEGWSEGFFPSGKVRTRFFYQNGKAKRYEIYDESGKLVEKQELNCR</sequence>
<proteinExistence type="predicted"/>